<dbReference type="Gene3D" id="1.50.10.20">
    <property type="match status" value="1"/>
</dbReference>
<accession>A0A1V9FEP7</accession>
<dbReference type="EMBL" id="LVYD01000124">
    <property type="protein sequence ID" value="OQP56832.1"/>
    <property type="molecule type" value="Genomic_DNA"/>
</dbReference>
<sequence>MELEDTLLLTKPTLFTVAQMPDINFKHISDLTDLTGIIQHALFATPNRKEGYCIDDNARALLWAVWACKHIKKDQVAIYHLPVYLSFIHYMQREDGYFRNFLSYTKTSTEDRGSEDSFGRTMMALGFLINEGPTHLSIRTAQEIFSKAFPHVNKLTSLRGIANTIIGICQFIKYHYPDDKKRDMVINLSNKMVSMYNDNKSTNWLWFEPVLTYDNAMLPLALLNAFEITQNEEYLTIAFESMHFLESKVFVNDTLRPIGNDGWHKKGGSVAQFDQQGIDVMAMVLFYQQAFRITREQTYLARMYKSYQWFLGDNDMGLSLYDFSTGGCADGIHSEGINLNQGAESTLAYWISHLVVVSTFQE</sequence>
<dbReference type="Proteomes" id="UP000192796">
    <property type="component" value="Unassembled WGS sequence"/>
</dbReference>
<organism evidence="1 2">
    <name type="scientific">Niastella vici</name>
    <dbReference type="NCBI Taxonomy" id="1703345"/>
    <lineage>
        <taxon>Bacteria</taxon>
        <taxon>Pseudomonadati</taxon>
        <taxon>Bacteroidota</taxon>
        <taxon>Chitinophagia</taxon>
        <taxon>Chitinophagales</taxon>
        <taxon>Chitinophagaceae</taxon>
        <taxon>Niastella</taxon>
    </lineage>
</organism>
<dbReference type="RefSeq" id="WP_081155795.1">
    <property type="nucleotide sequence ID" value="NZ_LVYD01000124.1"/>
</dbReference>
<dbReference type="GO" id="GO:0016740">
    <property type="term" value="F:transferase activity"/>
    <property type="evidence" value="ECO:0007669"/>
    <property type="project" value="UniProtKB-KW"/>
</dbReference>
<gene>
    <name evidence="1" type="ORF">A3860_09615</name>
</gene>
<proteinExistence type="predicted"/>
<dbReference type="InterPro" id="IPR008928">
    <property type="entry name" value="6-hairpin_glycosidase_sf"/>
</dbReference>
<dbReference type="AlphaFoldDB" id="A0A1V9FEP7"/>
<protein>
    <submittedName>
        <fullName evidence="1">Glycosyltransferase</fullName>
    </submittedName>
</protein>
<dbReference type="OrthoDB" id="9765330at2"/>
<dbReference type="STRING" id="1703345.A3860_09615"/>
<keyword evidence="2" id="KW-1185">Reference proteome</keyword>
<comment type="caution">
    <text evidence="1">The sequence shown here is derived from an EMBL/GenBank/DDBJ whole genome shotgun (WGS) entry which is preliminary data.</text>
</comment>
<dbReference type="SUPFAM" id="SSF48208">
    <property type="entry name" value="Six-hairpin glycosidases"/>
    <property type="match status" value="1"/>
</dbReference>
<dbReference type="GO" id="GO:0005975">
    <property type="term" value="P:carbohydrate metabolic process"/>
    <property type="evidence" value="ECO:0007669"/>
    <property type="project" value="InterPro"/>
</dbReference>
<evidence type="ECO:0000313" key="2">
    <source>
        <dbReference type="Proteomes" id="UP000192796"/>
    </source>
</evidence>
<reference evidence="1 2" key="1">
    <citation type="submission" date="2016-03" db="EMBL/GenBank/DDBJ databases">
        <title>Niastella vici sp. nov., isolated from farmland soil.</title>
        <authorList>
            <person name="Chen L."/>
            <person name="Wang D."/>
            <person name="Yang S."/>
            <person name="Wang G."/>
        </authorList>
    </citation>
    <scope>NUCLEOTIDE SEQUENCE [LARGE SCALE GENOMIC DNA]</scope>
    <source>
        <strain evidence="1 2">DJ57</strain>
    </source>
</reference>
<name>A0A1V9FEP7_9BACT</name>
<evidence type="ECO:0000313" key="1">
    <source>
        <dbReference type="EMBL" id="OQP56832.1"/>
    </source>
</evidence>
<keyword evidence="1" id="KW-0808">Transferase</keyword>